<keyword evidence="3" id="KW-1185">Reference proteome</keyword>
<dbReference type="PROSITE" id="PS51257">
    <property type="entry name" value="PROKAR_LIPOPROTEIN"/>
    <property type="match status" value="1"/>
</dbReference>
<sequence length="256" mass="26997">MKNLLKIILSVFVISVTMISCDSDDSSAEGTSGMSVRLVDAPGDYDNVYIDVVGVEAIVDGEIVLLETNAGIYDLLTLTGGEFVDLVNEDIPSGDLSQVRLVLGTENSIVLDSGEAVSLQTPSAQQSGLKLNVNYDLLPGVLYEFIMDFKVDESIVAQGNGGYLLKPVIRITTSAESGSIAGSVEPFDTETKVTATNDVSGEEISAYTDDAGEFLLYGVPEGTYTVLVDSESGLTSTIDDVTVEVGVTTSLDLIVL</sequence>
<dbReference type="RefSeq" id="WP_379658842.1">
    <property type="nucleotide sequence ID" value="NZ_JBHTIV010000023.1"/>
</dbReference>
<evidence type="ECO:0000313" key="2">
    <source>
        <dbReference type="EMBL" id="MFD0933549.1"/>
    </source>
</evidence>
<reference evidence="3" key="1">
    <citation type="journal article" date="2019" name="Int. J. Syst. Evol. Microbiol.">
        <title>The Global Catalogue of Microorganisms (GCM) 10K type strain sequencing project: providing services to taxonomists for standard genome sequencing and annotation.</title>
        <authorList>
            <consortium name="The Broad Institute Genomics Platform"/>
            <consortium name="The Broad Institute Genome Sequencing Center for Infectious Disease"/>
            <person name="Wu L."/>
            <person name="Ma J."/>
        </authorList>
    </citation>
    <scope>NUCLEOTIDE SEQUENCE [LARGE SCALE GENOMIC DNA]</scope>
    <source>
        <strain evidence="3">CCUG 56752</strain>
    </source>
</reference>
<dbReference type="InterPro" id="IPR013784">
    <property type="entry name" value="Carb-bd-like_fold"/>
</dbReference>
<gene>
    <name evidence="2" type="ORF">ACFQ0R_13165</name>
</gene>
<protein>
    <submittedName>
        <fullName evidence="2">DUF4382 domain-containing protein</fullName>
    </submittedName>
</protein>
<dbReference type="InterPro" id="IPR025491">
    <property type="entry name" value="DUF4382"/>
</dbReference>
<dbReference type="Gene3D" id="2.60.40.1120">
    <property type="entry name" value="Carboxypeptidase-like, regulatory domain"/>
    <property type="match status" value="1"/>
</dbReference>
<comment type="caution">
    <text evidence="2">The sequence shown here is derived from an EMBL/GenBank/DDBJ whole genome shotgun (WGS) entry which is preliminary data.</text>
</comment>
<dbReference type="Pfam" id="PF14321">
    <property type="entry name" value="DUF4382"/>
    <property type="match status" value="1"/>
</dbReference>
<feature type="domain" description="DUF4382" evidence="1">
    <location>
        <begin position="34"/>
        <end position="167"/>
    </location>
</feature>
<evidence type="ECO:0000259" key="1">
    <source>
        <dbReference type="Pfam" id="PF14321"/>
    </source>
</evidence>
<dbReference type="Pfam" id="PF13620">
    <property type="entry name" value="CarboxypepD_reg"/>
    <property type="match status" value="1"/>
</dbReference>
<accession>A0ABW3GSF1</accession>
<dbReference type="SUPFAM" id="SSF49452">
    <property type="entry name" value="Starch-binding domain-like"/>
    <property type="match status" value="1"/>
</dbReference>
<evidence type="ECO:0000313" key="3">
    <source>
        <dbReference type="Proteomes" id="UP001597049"/>
    </source>
</evidence>
<proteinExistence type="predicted"/>
<dbReference type="EMBL" id="JBHTIV010000023">
    <property type="protein sequence ID" value="MFD0933549.1"/>
    <property type="molecule type" value="Genomic_DNA"/>
</dbReference>
<organism evidence="2 3">
    <name type="scientific">Psychroflexus salinarum</name>
    <dbReference type="NCBI Taxonomy" id="546024"/>
    <lineage>
        <taxon>Bacteria</taxon>
        <taxon>Pseudomonadati</taxon>
        <taxon>Bacteroidota</taxon>
        <taxon>Flavobacteriia</taxon>
        <taxon>Flavobacteriales</taxon>
        <taxon>Flavobacteriaceae</taxon>
        <taxon>Psychroflexus</taxon>
    </lineage>
</organism>
<dbReference type="Proteomes" id="UP001597049">
    <property type="component" value="Unassembled WGS sequence"/>
</dbReference>
<name>A0ABW3GSF1_9FLAO</name>